<dbReference type="InterPro" id="IPR011032">
    <property type="entry name" value="GroES-like_sf"/>
</dbReference>
<gene>
    <name evidence="2" type="ordered locus">Plav_2406</name>
</gene>
<dbReference type="AlphaFoldDB" id="A7HVT2"/>
<keyword evidence="3" id="KW-1185">Reference proteome</keyword>
<dbReference type="SUPFAM" id="SSF50129">
    <property type="entry name" value="GroES-like"/>
    <property type="match status" value="1"/>
</dbReference>
<dbReference type="InterPro" id="IPR020843">
    <property type="entry name" value="ER"/>
</dbReference>
<dbReference type="InterPro" id="IPR013149">
    <property type="entry name" value="ADH-like_C"/>
</dbReference>
<dbReference type="CDD" id="cd08241">
    <property type="entry name" value="QOR1"/>
    <property type="match status" value="1"/>
</dbReference>
<dbReference type="EMBL" id="CP000774">
    <property type="protein sequence ID" value="ABS64015.1"/>
    <property type="molecule type" value="Genomic_DNA"/>
</dbReference>
<dbReference type="PANTHER" id="PTHR43677">
    <property type="entry name" value="SHORT-CHAIN DEHYDROGENASE/REDUCTASE"/>
    <property type="match status" value="1"/>
</dbReference>
<proteinExistence type="predicted"/>
<dbReference type="HOGENOM" id="CLU_026673_3_1_5"/>
<dbReference type="Pfam" id="PF08240">
    <property type="entry name" value="ADH_N"/>
    <property type="match status" value="1"/>
</dbReference>
<dbReference type="SUPFAM" id="SSF51735">
    <property type="entry name" value="NAD(P)-binding Rossmann-fold domains"/>
    <property type="match status" value="1"/>
</dbReference>
<dbReference type="Proteomes" id="UP000006377">
    <property type="component" value="Chromosome"/>
</dbReference>
<organism evidence="2 3">
    <name type="scientific">Parvibaculum lavamentivorans (strain DS-1 / DSM 13023 / NCIMB 13966)</name>
    <dbReference type="NCBI Taxonomy" id="402881"/>
    <lineage>
        <taxon>Bacteria</taxon>
        <taxon>Pseudomonadati</taxon>
        <taxon>Pseudomonadota</taxon>
        <taxon>Alphaproteobacteria</taxon>
        <taxon>Hyphomicrobiales</taxon>
        <taxon>Parvibaculaceae</taxon>
        <taxon>Parvibaculum</taxon>
    </lineage>
</organism>
<dbReference type="STRING" id="402881.Plav_2406"/>
<protein>
    <submittedName>
        <fullName evidence="2">Alcohol dehydrogenase zinc-binding domain protein</fullName>
    </submittedName>
</protein>
<sequence length="326" mass="34133">MQAIRCVSYGAPSDLKLEEMDDPSPRKGEVVIETEAAGLGYVDALFVAGTYQVKLPLPFIPGSEVAGKVVALGEGAPDALMGKRVMALSPRGALAGKIALPAASCIPVPDRMSAEAAAGFIVSYCTALYGFETCGHLREGETVLVLGAAGGVGMAAIDVAKAMGARVIAAASTGEKRAAAKARGADFTLDYTNPEWRKELEPLTGRRDVDLVYDPVGGDFSEAALRSLAPGGRHLVVGFAAGAIPKIPLNLALLKRCSIVGVDWGGYIRANSADNIPLLKTLTAWIEQGRIDPEPAASFPLAQAPMVLQRLLDRQSLGKPVIRFHS</sequence>
<dbReference type="eggNOG" id="COG0604">
    <property type="taxonomic scope" value="Bacteria"/>
</dbReference>
<evidence type="ECO:0000313" key="2">
    <source>
        <dbReference type="EMBL" id="ABS64015.1"/>
    </source>
</evidence>
<dbReference type="RefSeq" id="WP_012111324.1">
    <property type="nucleotide sequence ID" value="NC_009719.1"/>
</dbReference>
<feature type="domain" description="Enoyl reductase (ER)" evidence="1">
    <location>
        <begin position="10"/>
        <end position="322"/>
    </location>
</feature>
<dbReference type="Gene3D" id="3.90.180.10">
    <property type="entry name" value="Medium-chain alcohol dehydrogenases, catalytic domain"/>
    <property type="match status" value="1"/>
</dbReference>
<dbReference type="PANTHER" id="PTHR43677:SF4">
    <property type="entry name" value="QUINONE OXIDOREDUCTASE-LIKE PROTEIN 2"/>
    <property type="match status" value="1"/>
</dbReference>
<dbReference type="InterPro" id="IPR051397">
    <property type="entry name" value="Zn-ADH-like_protein"/>
</dbReference>
<dbReference type="Pfam" id="PF00107">
    <property type="entry name" value="ADH_zinc_N"/>
    <property type="match status" value="1"/>
</dbReference>
<name>A7HVT2_PARL1</name>
<dbReference type="SMART" id="SM00829">
    <property type="entry name" value="PKS_ER"/>
    <property type="match status" value="1"/>
</dbReference>
<evidence type="ECO:0000313" key="3">
    <source>
        <dbReference type="Proteomes" id="UP000006377"/>
    </source>
</evidence>
<dbReference type="KEGG" id="pla:Plav_2406"/>
<accession>A7HVT2</accession>
<evidence type="ECO:0000259" key="1">
    <source>
        <dbReference type="SMART" id="SM00829"/>
    </source>
</evidence>
<dbReference type="GO" id="GO:0016491">
    <property type="term" value="F:oxidoreductase activity"/>
    <property type="evidence" value="ECO:0007669"/>
    <property type="project" value="InterPro"/>
</dbReference>
<reference evidence="2 3" key="1">
    <citation type="journal article" date="2011" name="Stand. Genomic Sci.">
        <title>Complete genome sequence of Parvibaculum lavamentivorans type strain (DS-1(T)).</title>
        <authorList>
            <person name="Schleheck D."/>
            <person name="Weiss M."/>
            <person name="Pitluck S."/>
            <person name="Bruce D."/>
            <person name="Land M.L."/>
            <person name="Han S."/>
            <person name="Saunders E."/>
            <person name="Tapia R."/>
            <person name="Detter C."/>
            <person name="Brettin T."/>
            <person name="Han J."/>
            <person name="Woyke T."/>
            <person name="Goodwin L."/>
            <person name="Pennacchio L."/>
            <person name="Nolan M."/>
            <person name="Cook A.M."/>
            <person name="Kjelleberg S."/>
            <person name="Thomas T."/>
        </authorList>
    </citation>
    <scope>NUCLEOTIDE SEQUENCE [LARGE SCALE GENOMIC DNA]</scope>
    <source>
        <strain evidence="3">DS-1 / DSM 13023 / NCIMB 13966</strain>
    </source>
</reference>
<dbReference type="Gene3D" id="3.40.50.720">
    <property type="entry name" value="NAD(P)-binding Rossmann-like Domain"/>
    <property type="match status" value="1"/>
</dbReference>
<dbReference type="InterPro" id="IPR013154">
    <property type="entry name" value="ADH-like_N"/>
</dbReference>
<dbReference type="InterPro" id="IPR036291">
    <property type="entry name" value="NAD(P)-bd_dom_sf"/>
</dbReference>